<keyword evidence="2" id="KW-0677">Repeat</keyword>
<feature type="domain" description="C2H2-type" evidence="7">
    <location>
        <begin position="275"/>
        <end position="303"/>
    </location>
</feature>
<dbReference type="SUPFAM" id="SSF57716">
    <property type="entry name" value="Glucocorticoid receptor-like (DNA-binding domain)"/>
    <property type="match status" value="1"/>
</dbReference>
<gene>
    <name evidence="9" type="ORF">PARMNEM_LOCUS15880</name>
</gene>
<feature type="domain" description="C2H2-type" evidence="7">
    <location>
        <begin position="161"/>
        <end position="189"/>
    </location>
</feature>
<dbReference type="PANTHER" id="PTHR24379:SF121">
    <property type="entry name" value="C2H2-TYPE DOMAIN-CONTAINING PROTEIN"/>
    <property type="match status" value="1"/>
</dbReference>
<dbReference type="SMART" id="SM00355">
    <property type="entry name" value="ZnF_C2H2"/>
    <property type="match status" value="6"/>
</dbReference>
<dbReference type="AlphaFoldDB" id="A0AAV1LQI1"/>
<dbReference type="GO" id="GO:0005634">
    <property type="term" value="C:nucleus"/>
    <property type="evidence" value="ECO:0007669"/>
    <property type="project" value="InterPro"/>
</dbReference>
<keyword evidence="4 6" id="KW-0862">Zinc</keyword>
<dbReference type="Proteomes" id="UP001314205">
    <property type="component" value="Unassembled WGS sequence"/>
</dbReference>
<feature type="domain" description="C2H2-type" evidence="7">
    <location>
        <begin position="248"/>
        <end position="270"/>
    </location>
</feature>
<evidence type="ECO:0000313" key="10">
    <source>
        <dbReference type="Proteomes" id="UP001314205"/>
    </source>
</evidence>
<dbReference type="GO" id="GO:0008270">
    <property type="term" value="F:zinc ion binding"/>
    <property type="evidence" value="ECO:0007669"/>
    <property type="project" value="UniProtKB-UniRule"/>
</dbReference>
<evidence type="ECO:0000259" key="8">
    <source>
        <dbReference type="PROSITE" id="PS51915"/>
    </source>
</evidence>
<evidence type="ECO:0000256" key="2">
    <source>
        <dbReference type="ARBA" id="ARBA00022737"/>
    </source>
</evidence>
<comment type="caution">
    <text evidence="9">The sequence shown here is derived from an EMBL/GenBank/DDBJ whole genome shotgun (WGS) entry which is preliminary data.</text>
</comment>
<evidence type="ECO:0000256" key="4">
    <source>
        <dbReference type="ARBA" id="ARBA00022833"/>
    </source>
</evidence>
<reference evidence="9 10" key="1">
    <citation type="submission" date="2023-11" db="EMBL/GenBank/DDBJ databases">
        <authorList>
            <person name="Hedman E."/>
            <person name="Englund M."/>
            <person name="Stromberg M."/>
            <person name="Nyberg Akerstrom W."/>
            <person name="Nylinder S."/>
            <person name="Jareborg N."/>
            <person name="Kallberg Y."/>
            <person name="Kronander E."/>
        </authorList>
    </citation>
    <scope>NUCLEOTIDE SEQUENCE [LARGE SCALE GENOMIC DNA]</scope>
</reference>
<evidence type="ECO:0000256" key="6">
    <source>
        <dbReference type="PROSITE-ProRule" id="PRU01263"/>
    </source>
</evidence>
<dbReference type="Pfam" id="PF07776">
    <property type="entry name" value="zf-AD"/>
    <property type="match status" value="1"/>
</dbReference>
<dbReference type="SMART" id="SM00868">
    <property type="entry name" value="zf-AD"/>
    <property type="match status" value="1"/>
</dbReference>
<dbReference type="InterPro" id="IPR036236">
    <property type="entry name" value="Znf_C2H2_sf"/>
</dbReference>
<evidence type="ECO:0000256" key="3">
    <source>
        <dbReference type="ARBA" id="ARBA00022771"/>
    </source>
</evidence>
<keyword evidence="10" id="KW-1185">Reference proteome</keyword>
<keyword evidence="3 5" id="KW-0863">Zinc-finger</keyword>
<feature type="binding site" evidence="6">
    <location>
        <position position="54"/>
    </location>
    <ligand>
        <name>Zn(2+)</name>
        <dbReference type="ChEBI" id="CHEBI:29105"/>
    </ligand>
</feature>
<evidence type="ECO:0000313" key="9">
    <source>
        <dbReference type="EMBL" id="CAK1596547.1"/>
    </source>
</evidence>
<keyword evidence="1 6" id="KW-0479">Metal-binding</keyword>
<protein>
    <recommendedName>
        <fullName evidence="11">Zinc finger protein</fullName>
    </recommendedName>
</protein>
<sequence>MTTIFLAHKLMSVKLDKTEFENIKHQKIKNMKERQKNLYDLRNILAKNTFEKNCRLCLKPGIKNIFENNREFDHLHAIKTFFGIERKISENDGKPQYICESCETTIKMAARLKDTAVTSQWRLQHELEIVSELAAERDTEAQSETRDDYFNTEETDILLKWVCDKCRRVFLNQDEFKEHELLLHCQTKVRSYICETCGFEFKTIPQLKRHRSIHTEEPQYRCVQCSYRGRTRHALAVHLRLHSGERPFHCALCSATFPNASNLASHRRRHLPPAYHCEACQRRFRFKEALSNHIATIHRDAKPFNCSTCGKTFATRKMILRHERNVHNRPKLRSGVTRTCTTLQKEN</sequence>
<evidence type="ECO:0008006" key="11">
    <source>
        <dbReference type="Google" id="ProtNLM"/>
    </source>
</evidence>
<name>A0AAV1LQI1_9NEOP</name>
<evidence type="ECO:0000256" key="1">
    <source>
        <dbReference type="ARBA" id="ARBA00022723"/>
    </source>
</evidence>
<feature type="binding site" evidence="6">
    <location>
        <position position="99"/>
    </location>
    <ligand>
        <name>Zn(2+)</name>
        <dbReference type="ChEBI" id="CHEBI:29105"/>
    </ligand>
</feature>
<dbReference type="PANTHER" id="PTHR24379">
    <property type="entry name" value="KRAB AND ZINC FINGER DOMAIN-CONTAINING"/>
    <property type="match status" value="1"/>
</dbReference>
<dbReference type="Pfam" id="PF00096">
    <property type="entry name" value="zf-C2H2"/>
    <property type="match status" value="3"/>
</dbReference>
<dbReference type="SUPFAM" id="SSF57667">
    <property type="entry name" value="beta-beta-alpha zinc fingers"/>
    <property type="match status" value="3"/>
</dbReference>
<dbReference type="InterPro" id="IPR013087">
    <property type="entry name" value="Znf_C2H2_type"/>
</dbReference>
<dbReference type="FunFam" id="3.30.160.60:FF:000446">
    <property type="entry name" value="Zinc finger protein"/>
    <property type="match status" value="1"/>
</dbReference>
<proteinExistence type="predicted"/>
<evidence type="ECO:0000256" key="5">
    <source>
        <dbReference type="PROSITE-ProRule" id="PRU00042"/>
    </source>
</evidence>
<dbReference type="Gene3D" id="3.30.160.60">
    <property type="entry name" value="Classic Zinc Finger"/>
    <property type="match status" value="4"/>
</dbReference>
<feature type="binding site" evidence="6">
    <location>
        <position position="102"/>
    </location>
    <ligand>
        <name>Zn(2+)</name>
        <dbReference type="ChEBI" id="CHEBI:29105"/>
    </ligand>
</feature>
<dbReference type="InterPro" id="IPR012934">
    <property type="entry name" value="Znf_AD"/>
</dbReference>
<dbReference type="PROSITE" id="PS50157">
    <property type="entry name" value="ZINC_FINGER_C2H2_2"/>
    <property type="match status" value="6"/>
</dbReference>
<dbReference type="Gene3D" id="3.40.1800.20">
    <property type="match status" value="1"/>
</dbReference>
<feature type="domain" description="C2H2-type" evidence="7">
    <location>
        <begin position="192"/>
        <end position="219"/>
    </location>
</feature>
<dbReference type="Pfam" id="PF12874">
    <property type="entry name" value="zf-met"/>
    <property type="match status" value="1"/>
</dbReference>
<feature type="domain" description="C2H2-type" evidence="7">
    <location>
        <begin position="220"/>
        <end position="247"/>
    </location>
</feature>
<feature type="binding site" evidence="6">
    <location>
        <position position="57"/>
    </location>
    <ligand>
        <name>Zn(2+)</name>
        <dbReference type="ChEBI" id="CHEBI:29105"/>
    </ligand>
</feature>
<dbReference type="PROSITE" id="PS51915">
    <property type="entry name" value="ZAD"/>
    <property type="match status" value="1"/>
</dbReference>
<evidence type="ECO:0000259" key="7">
    <source>
        <dbReference type="PROSITE" id="PS50157"/>
    </source>
</evidence>
<dbReference type="EMBL" id="CAVLGL010000093">
    <property type="protein sequence ID" value="CAK1596547.1"/>
    <property type="molecule type" value="Genomic_DNA"/>
</dbReference>
<accession>A0AAV1LQI1</accession>
<dbReference type="PROSITE" id="PS00028">
    <property type="entry name" value="ZINC_FINGER_C2H2_1"/>
    <property type="match status" value="5"/>
</dbReference>
<organism evidence="9 10">
    <name type="scientific">Parnassius mnemosyne</name>
    <name type="common">clouded apollo</name>
    <dbReference type="NCBI Taxonomy" id="213953"/>
    <lineage>
        <taxon>Eukaryota</taxon>
        <taxon>Metazoa</taxon>
        <taxon>Ecdysozoa</taxon>
        <taxon>Arthropoda</taxon>
        <taxon>Hexapoda</taxon>
        <taxon>Insecta</taxon>
        <taxon>Pterygota</taxon>
        <taxon>Neoptera</taxon>
        <taxon>Endopterygota</taxon>
        <taxon>Lepidoptera</taxon>
        <taxon>Glossata</taxon>
        <taxon>Ditrysia</taxon>
        <taxon>Papilionoidea</taxon>
        <taxon>Papilionidae</taxon>
        <taxon>Parnassiinae</taxon>
        <taxon>Parnassini</taxon>
        <taxon>Parnassius</taxon>
        <taxon>Driopa</taxon>
    </lineage>
</organism>
<feature type="domain" description="ZAD" evidence="8">
    <location>
        <begin position="52"/>
        <end position="126"/>
    </location>
</feature>
<feature type="domain" description="C2H2-type" evidence="7">
    <location>
        <begin position="304"/>
        <end position="332"/>
    </location>
</feature>